<proteinExistence type="predicted"/>
<evidence type="ECO:0000313" key="1">
    <source>
        <dbReference type="EMBL" id="RYN57754.1"/>
    </source>
</evidence>
<reference evidence="2" key="1">
    <citation type="journal article" date="2019" name="bioRxiv">
        <title>Genomics, evolutionary history and diagnostics of the Alternaria alternata species group including apple and Asian pear pathotypes.</title>
        <authorList>
            <person name="Armitage A.D."/>
            <person name="Cockerton H.M."/>
            <person name="Sreenivasaprasad S."/>
            <person name="Woodhall J.W."/>
            <person name="Lane C.R."/>
            <person name="Harrison R.J."/>
            <person name="Clarkson J.P."/>
        </authorList>
    </citation>
    <scope>NUCLEOTIDE SEQUENCE [LARGE SCALE GENOMIC DNA]</scope>
    <source>
        <strain evidence="2">FERA 1177</strain>
    </source>
</reference>
<organism evidence="1 2">
    <name type="scientific">Alternaria alternata</name>
    <name type="common">Alternaria rot fungus</name>
    <name type="synonym">Torula alternata</name>
    <dbReference type="NCBI Taxonomy" id="5599"/>
    <lineage>
        <taxon>Eukaryota</taxon>
        <taxon>Fungi</taxon>
        <taxon>Dikarya</taxon>
        <taxon>Ascomycota</taxon>
        <taxon>Pezizomycotina</taxon>
        <taxon>Dothideomycetes</taxon>
        <taxon>Pleosporomycetidae</taxon>
        <taxon>Pleosporales</taxon>
        <taxon>Pleosporineae</taxon>
        <taxon>Pleosporaceae</taxon>
        <taxon>Alternaria</taxon>
        <taxon>Alternaria sect. Alternaria</taxon>
        <taxon>Alternaria alternata complex</taxon>
    </lineage>
</organism>
<dbReference type="Proteomes" id="UP000291422">
    <property type="component" value="Unassembled WGS sequence"/>
</dbReference>
<sequence length="230" mass="27181">MPLRRPIERALKKCRNFRPWDFNYNEKLPKDLHWMKVKAPNGGEVFRWDGYQKCDIVLIHLEDRPPEYGMIVHSYHRDGKGPECVISWIYDRPRAREEFFHDWPKGVKYLLSNHFQLINSESFIQQASWDFRDALLGKNYNWGINFGSNKLDTFDESDNCIVKARKSMDVSGCQGLPAELRIMVFEEWKRSEETVVDLSKTNGVNNESFFWLFLTRKIIIVRTQNGVDGL</sequence>
<dbReference type="EMBL" id="PDXD01000162">
    <property type="protein sequence ID" value="RYN57754.1"/>
    <property type="molecule type" value="Genomic_DNA"/>
</dbReference>
<name>A0A4Q4MQU0_ALTAL</name>
<comment type="caution">
    <text evidence="1">The sequence shown here is derived from an EMBL/GenBank/DDBJ whole genome shotgun (WGS) entry which is preliminary data.</text>
</comment>
<accession>A0A4Q4MQU0</accession>
<protein>
    <submittedName>
        <fullName evidence="1">Uncharacterized protein</fullName>
    </submittedName>
</protein>
<gene>
    <name evidence="1" type="ORF">AA0117_g13210</name>
</gene>
<dbReference type="AlphaFoldDB" id="A0A4Q4MQU0"/>
<evidence type="ECO:0000313" key="2">
    <source>
        <dbReference type="Proteomes" id="UP000291422"/>
    </source>
</evidence>